<protein>
    <submittedName>
        <fullName evidence="2">Piezo-type mechanosensitive ion channel component</fullName>
    </submittedName>
</protein>
<name>A0AC34PUZ1_9BILA</name>
<dbReference type="Proteomes" id="UP000887576">
    <property type="component" value="Unplaced"/>
</dbReference>
<organism evidence="1 2">
    <name type="scientific">Panagrolaimus sp. JU765</name>
    <dbReference type="NCBI Taxonomy" id="591449"/>
    <lineage>
        <taxon>Eukaryota</taxon>
        <taxon>Metazoa</taxon>
        <taxon>Ecdysozoa</taxon>
        <taxon>Nematoda</taxon>
        <taxon>Chromadorea</taxon>
        <taxon>Rhabditida</taxon>
        <taxon>Tylenchina</taxon>
        <taxon>Panagrolaimomorpha</taxon>
        <taxon>Panagrolaimoidea</taxon>
        <taxon>Panagrolaimidae</taxon>
        <taxon>Panagrolaimus</taxon>
    </lineage>
</organism>
<evidence type="ECO:0000313" key="1">
    <source>
        <dbReference type="Proteomes" id="UP000887576"/>
    </source>
</evidence>
<evidence type="ECO:0000313" key="2">
    <source>
        <dbReference type="WBParaSite" id="JU765_v2.g10235.t1"/>
    </source>
</evidence>
<reference evidence="2" key="1">
    <citation type="submission" date="2022-11" db="UniProtKB">
        <authorList>
            <consortium name="WormBaseParasite"/>
        </authorList>
    </citation>
    <scope>IDENTIFICATION</scope>
</reference>
<accession>A0AC34PUZ1</accession>
<proteinExistence type="predicted"/>
<sequence>MVAVIVKNALYRVFLPASLIVAALVRPSLLSAVYALLALSNPLFPRIRSSFPLSTATKIFLTLTVVTALLTSICQLIYQVVEHVTLPDDAGYVKDCGLGTDTWRYWLRQAGFTRVPKNSVWGFRFMLPEVIALLSSLATLLVCVTQHGTPDLNEPARQVNSGYSQVSNTGRSVHSHGTYHLSDAIKPSLQRLSDLVLTFFTVFIGVIQPCLLNSVYFVIFLALMTWYSLYIPLERNKFNGIKRFLIGYSGLHLLLLYFYNIAFIKNYLHPDTFAARLIGVTDLASPVSCANWWDFSFNTYWTAYVNFFGLWVYYFFVVSQYKWTRTGIRNFAETVEDDTSSDHEEFYQMNDLPAGANRHGNGISNSGGLLPADIEQGPNSIPLQRITSAVLDRQKISVIFRKPGDKETATTEGLTAVTFFCLHHFYVFGLIAMMTWALLYHSVFGLIFLFAACVLWAVRDSRKWCFKIAPIVLIYAEFLLVVQYIYSLDLIPHKEIIVNSVFEIIGFQRATSRSAAFLTLVVKVILSLPFFVHLRLKLRENYYDSLSDHDKRKRLNYGTFSTSERVPGRRPTNISVDTQTSSVIFNVLSRFLTKYWIFVVSFVLLVNALSSPPVDYTAGYLILWCLLIVLLHSFRIFRRLIFLYWTLLIVYSSVLLLAVYTYQFPSVPEFWQRELNWSADTFAKIGLVDYRDEHNSSLLFVRLLLPILVVLVTMMQLKFFHDPWTKLVQTPNHAEGDANTQTTDEHTSSKNIFKQIKHLCRQCAEVLWRLAEVHLPKLVLLILIITAASHICVLNFVLVLFVPLALCLPALTTLVSLLLTVYLALATVARIVFLIHGKSTNDTDFNIGDGDCPELGYNGTVPQSFSAWLGLGFLDSAFEKDVVGLVLLLVTIAIQLSVKYRQKHHRRLRGEAEPPSDVIFVGDDGQHVDKSLLHCVRFMFNYFFYKFGLEVSMVMMAVVAWVRMDAVGLIVVTWLFVFACIPRRFARALWPIFLLFLAVLMPLQYAMWVGLPQELCISYPWSFWPYPDPGTTDGTRLSDNLLKLLDLANYRVSIDTKMAKSYLVADFFLILFVAAQEKVFRKESSSHVAGDNYSIYSSGDYTLRRNNPRYDFIMEQRTFVDYFKIIVFMYGHWFTLIMVLVAGLGGTSLFALGYLVLAFWLLWQGNNLYTIKNYRRTLARWNFLLAYTVAVIFFKVATQALGCVFLSHLDTSYGCVLRQLFSIVCVDTDSYNNLVLLAGTQENCIVDKAEAKIGFDTFALLFLVFQLRILHSWYFQHCIIDFRCEIVQSSRGALLINQLIEKEMKEQNIQQQAKFQEIQKRTAAIRKQYEEQQRRGNIASFDAQTYGQAKRAGDYYMFNYEPGSDELVAPVESFVPEVTPGAGDFDKLDPAQILHTAISKDMDLQGTLNAVETAEKIKDEEQRMIQAVGGSGIHESEATAADAESQTEANKEEGDTVTNILRFIAKVCKSGLEWFTAFMNRRSREHRYVAYVLNKEKMRLKNEMSHDLYDEAMSMKEFRENWEGRSMHLVSSESDIDRLEDEALSHGLERHFLARLILAIGFCICAHTDLIAYVFACIAHARCAGLITLPIPALIFFWGTLASPRPSKNFWITLIAYTELEIFVKFIFQFGFFPWNKAPPADDSQTIVDIFGVQKEGYFAFWDVALLISLFFHRYMLRRLGLWKDANTMDTFIETPMANPVIVEDVELRTDADQNVEIPNEERGVISSFVFKLFHPRFRYIRDLYPLMFFSDVACFFIVVFGYSSFGDGGTGSVFADISANRVPITFVVLLFVISLMIVIDRGLYLRKAIFCKLIYQLAVVIAIHVWIFFILPYITKTKAALNTVAQVLYVVKCIYFIISAWQIRNGYPQLCIGNLLTHSYGLLNMVLFKIFMIIPFLFELRTAIDWTWTDTSMPILDFFSMENFYSTIYNLKCARSFEQAFPAPRGVAKGTIVKYSIGIPLILAIILIIWFPLLVYALLNQIGTFLPPDKVQLTLNLEGYPPIFTMEAQGYEIISFTENNKYELTKIITKSLDSDKVFEGDKSDITRKIRRAASFVQDYKAADICRVKFRPVSEIVWTISNDSRTALIYQLSDKESNTTNSIRLNANLIVQRERLGSKEPIMQTTSFAIELSPNGTPTVWKGLSKVLNSTAGSTSEAVDIENILPFFIYVPTEGEIKAADLLLEAVLRRPDKDKPFPDVNKTYSTLSLQLERENDAKDSMVWKVQAKSNDYLKTYHALMGSDPVRYPSPSKDSYIDIIMFVDRVIPDVLLKYAQGGIFAMYLALVVVVARVIRGVIASQPLDVIINEIPNPDHLLKICLDIYLVREAKDFVLEQDMYAKLIFLFRSPATLIKWTRYKPKQE</sequence>
<dbReference type="WBParaSite" id="JU765_v2.g10235.t1">
    <property type="protein sequence ID" value="JU765_v2.g10235.t1"/>
    <property type="gene ID" value="JU765_v2.g10235"/>
</dbReference>